<dbReference type="PROSITE" id="PS50835">
    <property type="entry name" value="IG_LIKE"/>
    <property type="match status" value="1"/>
</dbReference>
<dbReference type="PANTHER" id="PTHR21261:SF15">
    <property type="entry name" value="BEATEN PATH IIIA, ISOFORM D-RELATED"/>
    <property type="match status" value="1"/>
</dbReference>
<feature type="domain" description="Ig-like" evidence="1">
    <location>
        <begin position="6"/>
        <end position="130"/>
    </location>
</feature>
<dbReference type="HOGENOM" id="CLU_866943_0_0_1"/>
<dbReference type="EMBL" id="CAEY01000481">
    <property type="status" value="NOT_ANNOTATED_CDS"/>
    <property type="molecule type" value="Genomic_DNA"/>
</dbReference>
<reference evidence="2" key="2">
    <citation type="submission" date="2015-06" db="UniProtKB">
        <authorList>
            <consortium name="EnsemblMetazoa"/>
        </authorList>
    </citation>
    <scope>IDENTIFICATION</scope>
</reference>
<dbReference type="Proteomes" id="UP000015104">
    <property type="component" value="Unassembled WGS sequence"/>
</dbReference>
<reference evidence="3" key="1">
    <citation type="submission" date="2011-08" db="EMBL/GenBank/DDBJ databases">
        <authorList>
            <person name="Rombauts S."/>
        </authorList>
    </citation>
    <scope>NUCLEOTIDE SEQUENCE</scope>
    <source>
        <strain evidence="3">London</strain>
    </source>
</reference>
<dbReference type="InterPro" id="IPR007110">
    <property type="entry name" value="Ig-like_dom"/>
</dbReference>
<accession>T1JTI2</accession>
<dbReference type="OrthoDB" id="6343941at2759"/>
<dbReference type="SUPFAM" id="SSF48726">
    <property type="entry name" value="Immunoglobulin"/>
    <property type="match status" value="1"/>
</dbReference>
<dbReference type="PANTHER" id="PTHR21261">
    <property type="entry name" value="BEAT PROTEIN"/>
    <property type="match status" value="1"/>
</dbReference>
<evidence type="ECO:0000259" key="1">
    <source>
        <dbReference type="PROSITE" id="PS50835"/>
    </source>
</evidence>
<evidence type="ECO:0000313" key="3">
    <source>
        <dbReference type="Proteomes" id="UP000015104"/>
    </source>
</evidence>
<name>T1JTI2_TETUR</name>
<evidence type="ECO:0000313" key="2">
    <source>
        <dbReference type="EnsemblMetazoa" id="tetur01g14240.1"/>
    </source>
</evidence>
<protein>
    <recommendedName>
        <fullName evidence="1">Ig-like domain-containing protein</fullName>
    </recommendedName>
</protein>
<dbReference type="AlphaFoldDB" id="T1JTI2"/>
<keyword evidence="3" id="KW-1185">Reference proteome</keyword>
<dbReference type="OMA" id="WFINEDK"/>
<organism evidence="2 3">
    <name type="scientific">Tetranychus urticae</name>
    <name type="common">Two-spotted spider mite</name>
    <dbReference type="NCBI Taxonomy" id="32264"/>
    <lineage>
        <taxon>Eukaryota</taxon>
        <taxon>Metazoa</taxon>
        <taxon>Ecdysozoa</taxon>
        <taxon>Arthropoda</taxon>
        <taxon>Chelicerata</taxon>
        <taxon>Arachnida</taxon>
        <taxon>Acari</taxon>
        <taxon>Acariformes</taxon>
        <taxon>Trombidiformes</taxon>
        <taxon>Prostigmata</taxon>
        <taxon>Eleutherengona</taxon>
        <taxon>Raphignathae</taxon>
        <taxon>Tetranychoidea</taxon>
        <taxon>Tetranychidae</taxon>
        <taxon>Tetranychus</taxon>
    </lineage>
</organism>
<sequence length="414" mass="47246">MLSLKPKQINILTVKTFILLITLYLGKTVHGLRINKLEVPSSVPNGTSIVLYCDYDLEGLGLYSVKWYKNYVEFFRYIPSEDEKVATFKLDGAYVDIDASNATHVALARTDLNSEGSYACEVSTDQMYTTIRAERQMKIYVLSDEKITIEGKESEYDVNRDINLTCISGPTKPAARLVWYINDRRAEAHQMVIQPVFNTSNGLFVTRLGLVFHADRRFFIRGLLKLQCTAGVILTFQFESSEFPLGDGSRSKPHKQLHGAEVKVEKETPIITKKDNHKYRVGDTLYLNCTSQSKVAHLMWFINEDKANASQLKSFTGRKTGSPPILGLILNIEQQHFQLPEFKVRCVATIHERIVDYYSEEIQIRTENQESWEAKSSYDPTFANYAKKVTESGLIMWTQLVAVILYSCNVYTYS</sequence>
<dbReference type="KEGG" id="tut:107361843"/>
<dbReference type="InterPro" id="IPR036179">
    <property type="entry name" value="Ig-like_dom_sf"/>
</dbReference>
<dbReference type="EnsemblMetazoa" id="tetur01g14240.1">
    <property type="protein sequence ID" value="tetur01g14240.1"/>
    <property type="gene ID" value="tetur01g14240"/>
</dbReference>
<proteinExistence type="predicted"/>
<gene>
    <name evidence="2" type="primary">107361843</name>
</gene>